<organism evidence="2 3">
    <name type="scientific">Streptosporangium jomthongense</name>
    <dbReference type="NCBI Taxonomy" id="1193683"/>
    <lineage>
        <taxon>Bacteria</taxon>
        <taxon>Bacillati</taxon>
        <taxon>Actinomycetota</taxon>
        <taxon>Actinomycetes</taxon>
        <taxon>Streptosporangiales</taxon>
        <taxon>Streptosporangiaceae</taxon>
        <taxon>Streptosporangium</taxon>
    </lineage>
</organism>
<dbReference type="Pfam" id="PF05257">
    <property type="entry name" value="CHAP"/>
    <property type="match status" value="1"/>
</dbReference>
<name>A0ABV8FGM4_9ACTN</name>
<dbReference type="Gene3D" id="1.10.101.10">
    <property type="entry name" value="PGBD-like superfamily/PGBD"/>
    <property type="match status" value="1"/>
</dbReference>
<dbReference type="EMBL" id="JBHSBC010000056">
    <property type="protein sequence ID" value="MFC3986422.1"/>
    <property type="molecule type" value="Genomic_DNA"/>
</dbReference>
<dbReference type="SUPFAM" id="SSF54001">
    <property type="entry name" value="Cysteine proteinases"/>
    <property type="match status" value="1"/>
</dbReference>
<accession>A0ABV8FGM4</accession>
<keyword evidence="3" id="KW-1185">Reference proteome</keyword>
<dbReference type="InterPro" id="IPR036366">
    <property type="entry name" value="PGBDSf"/>
</dbReference>
<dbReference type="InterPro" id="IPR038765">
    <property type="entry name" value="Papain-like_cys_pep_sf"/>
</dbReference>
<evidence type="ECO:0000313" key="2">
    <source>
        <dbReference type="EMBL" id="MFC3986422.1"/>
    </source>
</evidence>
<comment type="caution">
    <text evidence="2">The sequence shown here is derived from an EMBL/GenBank/DDBJ whole genome shotgun (WGS) entry which is preliminary data.</text>
</comment>
<dbReference type="Proteomes" id="UP001595698">
    <property type="component" value="Unassembled WGS sequence"/>
</dbReference>
<proteinExistence type="predicted"/>
<protein>
    <submittedName>
        <fullName evidence="2">CHAP domain-containing protein</fullName>
    </submittedName>
</protein>
<dbReference type="RefSeq" id="WP_386196644.1">
    <property type="nucleotide sequence ID" value="NZ_JBHSBC010000056.1"/>
</dbReference>
<reference evidence="3" key="1">
    <citation type="journal article" date="2019" name="Int. J. Syst. Evol. Microbiol.">
        <title>The Global Catalogue of Microorganisms (GCM) 10K type strain sequencing project: providing services to taxonomists for standard genome sequencing and annotation.</title>
        <authorList>
            <consortium name="The Broad Institute Genomics Platform"/>
            <consortium name="The Broad Institute Genome Sequencing Center for Infectious Disease"/>
            <person name="Wu L."/>
            <person name="Ma J."/>
        </authorList>
    </citation>
    <scope>NUCLEOTIDE SEQUENCE [LARGE SCALE GENOMIC DNA]</scope>
    <source>
        <strain evidence="3">TBRC 7912</strain>
    </source>
</reference>
<evidence type="ECO:0000313" key="3">
    <source>
        <dbReference type="Proteomes" id="UP001595698"/>
    </source>
</evidence>
<dbReference type="SUPFAM" id="SSF47090">
    <property type="entry name" value="PGBD-like"/>
    <property type="match status" value="1"/>
</dbReference>
<sequence length="247" mass="27267">MTAKAMLAAARKDLGVCGRPNRITRDYASRHGDAFLLAPWCDMSITRWARESGNEAAVLPSGDRAFTIWHAEDGERLGRWYAGTTANIRKYAKPGAIVFFDWSGRDGIPPIDHVGIVERNLGDGRVQTIEGNTADSCKRRVRAANVVAGFWNPPYGTTETNWMEALVKKLPTLRLGDGRKDGDPLKWHVKTMHYLLLARDYALDPKVDDTVFTEVHAQGIRGLQAAAGIEVDSIVGPDTWAVLLRVA</sequence>
<dbReference type="InterPro" id="IPR036365">
    <property type="entry name" value="PGBD-like_sf"/>
</dbReference>
<feature type="domain" description="Peptidase C51" evidence="1">
    <location>
        <begin position="66"/>
        <end position="132"/>
    </location>
</feature>
<evidence type="ECO:0000259" key="1">
    <source>
        <dbReference type="Pfam" id="PF05257"/>
    </source>
</evidence>
<dbReference type="InterPro" id="IPR007921">
    <property type="entry name" value="CHAP_dom"/>
</dbReference>
<gene>
    <name evidence="2" type="ORF">ACFOYY_40265</name>
</gene>